<accession>A0A078B787</accession>
<name>A0A078B787_STYLE</name>
<protein>
    <recommendedName>
        <fullName evidence="4">Secreted protein</fullName>
    </recommendedName>
</protein>
<gene>
    <name evidence="2" type="primary">Contig14147.g15076</name>
    <name evidence="2" type="ORF">STYLEM_19416</name>
</gene>
<dbReference type="AlphaFoldDB" id="A0A078B787"/>
<organism evidence="2 3">
    <name type="scientific">Stylonychia lemnae</name>
    <name type="common">Ciliate</name>
    <dbReference type="NCBI Taxonomy" id="5949"/>
    <lineage>
        <taxon>Eukaryota</taxon>
        <taxon>Sar</taxon>
        <taxon>Alveolata</taxon>
        <taxon>Ciliophora</taxon>
        <taxon>Intramacronucleata</taxon>
        <taxon>Spirotrichea</taxon>
        <taxon>Stichotrichia</taxon>
        <taxon>Sporadotrichida</taxon>
        <taxon>Oxytrichidae</taxon>
        <taxon>Stylonychinae</taxon>
        <taxon>Stylonychia</taxon>
    </lineage>
</organism>
<keyword evidence="3" id="KW-1185">Reference proteome</keyword>
<evidence type="ECO:0000313" key="2">
    <source>
        <dbReference type="EMBL" id="CDW90274.1"/>
    </source>
</evidence>
<evidence type="ECO:0000256" key="1">
    <source>
        <dbReference type="SAM" id="SignalP"/>
    </source>
</evidence>
<evidence type="ECO:0000313" key="3">
    <source>
        <dbReference type="Proteomes" id="UP000039865"/>
    </source>
</evidence>
<dbReference type="Proteomes" id="UP000039865">
    <property type="component" value="Unassembled WGS sequence"/>
</dbReference>
<reference evidence="2 3" key="1">
    <citation type="submission" date="2014-06" db="EMBL/GenBank/DDBJ databases">
        <authorList>
            <person name="Swart Estienne"/>
        </authorList>
    </citation>
    <scope>NUCLEOTIDE SEQUENCE [LARGE SCALE GENOMIC DNA]</scope>
    <source>
        <strain evidence="2 3">130c</strain>
    </source>
</reference>
<dbReference type="EMBL" id="CCKQ01018312">
    <property type="protein sequence ID" value="CDW90274.1"/>
    <property type="molecule type" value="Genomic_DNA"/>
</dbReference>
<keyword evidence="1" id="KW-0732">Signal</keyword>
<sequence length="128" mass="14378">MDKVLSLLTGLAMLMLREQSAALKTYTQCPECTQLLCPGKITVIEVGHKVDVVETQLPRRAGMKQSRIAIAQVDVIVPDSDRCARQGIGTRRPRKTQKAVGFETSYLCRQRYVQENKKVCGQFLQLLL</sequence>
<feature type="chain" id="PRO_5001729952" description="Secreted protein" evidence="1">
    <location>
        <begin position="23"/>
        <end position="128"/>
    </location>
</feature>
<feature type="signal peptide" evidence="1">
    <location>
        <begin position="1"/>
        <end position="22"/>
    </location>
</feature>
<proteinExistence type="predicted"/>
<evidence type="ECO:0008006" key="4">
    <source>
        <dbReference type="Google" id="ProtNLM"/>
    </source>
</evidence>
<dbReference type="InParanoid" id="A0A078B787"/>